<gene>
    <name evidence="2" type="ORF">OSJNBa0088O14.29</name>
</gene>
<dbReference type="EMBL" id="AP006172">
    <property type="protein sequence ID" value="BAC84736.1"/>
    <property type="molecule type" value="Genomic_DNA"/>
</dbReference>
<evidence type="ECO:0000256" key="1">
    <source>
        <dbReference type="SAM" id="MobiDB-lite"/>
    </source>
</evidence>
<reference evidence="3" key="1">
    <citation type="journal article" date="2005" name="Nature">
        <title>The map-based sequence of the rice genome.</title>
        <authorList>
            <consortium name="International rice genome sequencing project (IRGSP)"/>
            <person name="Matsumoto T."/>
            <person name="Wu J."/>
            <person name="Kanamori H."/>
            <person name="Katayose Y."/>
            <person name="Fujisawa M."/>
            <person name="Namiki N."/>
            <person name="Mizuno H."/>
            <person name="Yamamoto K."/>
            <person name="Antonio B.A."/>
            <person name="Baba T."/>
            <person name="Sakata K."/>
            <person name="Nagamura Y."/>
            <person name="Aoki H."/>
            <person name="Arikawa K."/>
            <person name="Arita K."/>
            <person name="Bito T."/>
            <person name="Chiden Y."/>
            <person name="Fujitsuka N."/>
            <person name="Fukunaka R."/>
            <person name="Hamada M."/>
            <person name="Harada C."/>
            <person name="Hayashi A."/>
            <person name="Hijishita S."/>
            <person name="Honda M."/>
            <person name="Hosokawa S."/>
            <person name="Ichikawa Y."/>
            <person name="Idonuma A."/>
            <person name="Iijima M."/>
            <person name="Ikeda M."/>
            <person name="Ikeno M."/>
            <person name="Ito K."/>
            <person name="Ito S."/>
            <person name="Ito T."/>
            <person name="Ito Y."/>
            <person name="Ito Y."/>
            <person name="Iwabuchi A."/>
            <person name="Kamiya K."/>
            <person name="Karasawa W."/>
            <person name="Kurita K."/>
            <person name="Katagiri S."/>
            <person name="Kikuta A."/>
            <person name="Kobayashi H."/>
            <person name="Kobayashi N."/>
            <person name="Machita K."/>
            <person name="Maehara T."/>
            <person name="Masukawa M."/>
            <person name="Mizubayashi T."/>
            <person name="Mukai Y."/>
            <person name="Nagasaki H."/>
            <person name="Nagata Y."/>
            <person name="Naito S."/>
            <person name="Nakashima M."/>
            <person name="Nakama Y."/>
            <person name="Nakamichi Y."/>
            <person name="Nakamura M."/>
            <person name="Meguro A."/>
            <person name="Negishi M."/>
            <person name="Ohta I."/>
            <person name="Ohta T."/>
            <person name="Okamoto M."/>
            <person name="Ono N."/>
            <person name="Saji S."/>
            <person name="Sakaguchi M."/>
            <person name="Sakai K."/>
            <person name="Shibata M."/>
            <person name="Shimokawa T."/>
            <person name="Song J."/>
            <person name="Takazaki Y."/>
            <person name="Terasawa K."/>
            <person name="Tsugane M."/>
            <person name="Tsuji K."/>
            <person name="Ueda S."/>
            <person name="Waki K."/>
            <person name="Yamagata H."/>
            <person name="Yamamoto M."/>
            <person name="Yamamoto S."/>
            <person name="Yamane H."/>
            <person name="Yoshiki S."/>
            <person name="Yoshihara R."/>
            <person name="Yukawa K."/>
            <person name="Zhong H."/>
            <person name="Yano M."/>
            <person name="Yuan Q."/>
            <person name="Ouyang S."/>
            <person name="Liu J."/>
            <person name="Jones K.M."/>
            <person name="Gansberger K."/>
            <person name="Moffat K."/>
            <person name="Hill J."/>
            <person name="Bera J."/>
            <person name="Fadrosh D."/>
            <person name="Jin S."/>
            <person name="Johri S."/>
            <person name="Kim M."/>
            <person name="Overton L."/>
            <person name="Reardon M."/>
            <person name="Tsitrin T."/>
            <person name="Vuong H."/>
            <person name="Weaver B."/>
            <person name="Ciecko A."/>
            <person name="Tallon L."/>
            <person name="Jackson J."/>
            <person name="Pai G."/>
            <person name="Aken S.V."/>
            <person name="Utterback T."/>
            <person name="Reidmuller S."/>
            <person name="Feldblyum T."/>
            <person name="Hsiao J."/>
            <person name="Zismann V."/>
            <person name="Iobst S."/>
            <person name="de Vazeille A.R."/>
            <person name="Buell C.R."/>
            <person name="Ying K."/>
            <person name="Li Y."/>
            <person name="Lu T."/>
            <person name="Huang Y."/>
            <person name="Zhao Q."/>
            <person name="Feng Q."/>
            <person name="Zhang L."/>
            <person name="Zhu J."/>
            <person name="Weng Q."/>
            <person name="Mu J."/>
            <person name="Lu Y."/>
            <person name="Fan D."/>
            <person name="Liu Y."/>
            <person name="Guan J."/>
            <person name="Zhang Y."/>
            <person name="Yu S."/>
            <person name="Liu X."/>
            <person name="Zhang Y."/>
            <person name="Hong G."/>
            <person name="Han B."/>
            <person name="Choisne N."/>
            <person name="Demange N."/>
            <person name="Orjeda G."/>
            <person name="Samain S."/>
            <person name="Cattolico L."/>
            <person name="Pelletier E."/>
            <person name="Couloux A."/>
            <person name="Segurens B."/>
            <person name="Wincker P."/>
            <person name="D'Hont A."/>
            <person name="Scarpelli C."/>
            <person name="Weissenbach J."/>
            <person name="Salanoubat M."/>
            <person name="Quetier F."/>
            <person name="Yu Y."/>
            <person name="Kim H.R."/>
            <person name="Rambo T."/>
            <person name="Currie J."/>
            <person name="Collura K."/>
            <person name="Luo M."/>
            <person name="Yang T."/>
            <person name="Ammiraju J.S.S."/>
            <person name="Engler F."/>
            <person name="Soderlund C."/>
            <person name="Wing R.A."/>
            <person name="Palmer L.E."/>
            <person name="de la Bastide M."/>
            <person name="Spiegel L."/>
            <person name="Nascimento L."/>
            <person name="Zutavern T."/>
            <person name="O'Shaughnessy A."/>
            <person name="Dike S."/>
            <person name="Dedhia N."/>
            <person name="Preston R."/>
            <person name="Balija V."/>
            <person name="McCombie W.R."/>
            <person name="Chow T."/>
            <person name="Chen H."/>
            <person name="Chung M."/>
            <person name="Chen C."/>
            <person name="Shaw J."/>
            <person name="Wu H."/>
            <person name="Hsiao K."/>
            <person name="Chao Y."/>
            <person name="Chu M."/>
            <person name="Cheng C."/>
            <person name="Hour A."/>
            <person name="Lee P."/>
            <person name="Lin S."/>
            <person name="Lin Y."/>
            <person name="Liou J."/>
            <person name="Liu S."/>
            <person name="Hsing Y."/>
            <person name="Raghuvanshi S."/>
            <person name="Mohanty A."/>
            <person name="Bharti A.K."/>
            <person name="Gaur A."/>
            <person name="Gupta V."/>
            <person name="Kumar D."/>
            <person name="Ravi V."/>
            <person name="Vij S."/>
            <person name="Kapur A."/>
            <person name="Khurana P."/>
            <person name="Khurana P."/>
            <person name="Khurana J.P."/>
            <person name="Tyagi A.K."/>
            <person name="Gaikwad K."/>
            <person name="Singh A."/>
            <person name="Dalal V."/>
            <person name="Srivastava S."/>
            <person name="Dixit A."/>
            <person name="Pal A.K."/>
            <person name="Ghazi I.A."/>
            <person name="Yadav M."/>
            <person name="Pandit A."/>
            <person name="Bhargava A."/>
            <person name="Sureshbabu K."/>
            <person name="Batra K."/>
            <person name="Sharma T.R."/>
            <person name="Mohapatra T."/>
            <person name="Singh N.K."/>
            <person name="Messing J."/>
            <person name="Nelson A.B."/>
            <person name="Fuks G."/>
            <person name="Kavchok S."/>
            <person name="Keizer G."/>
            <person name="Linton E."/>
            <person name="Llaca V."/>
            <person name="Song R."/>
            <person name="Tanyolac B."/>
            <person name="Young S."/>
            <person name="Ho-Il K."/>
            <person name="Hahn J.H."/>
            <person name="Sangsakoo G."/>
            <person name="Vanavichit A."/>
            <person name="de Mattos Luiz.A.T."/>
            <person name="Zimmer P.D."/>
            <person name="Malone G."/>
            <person name="Dellagostin O."/>
            <person name="de Oliveira A.C."/>
            <person name="Bevan M."/>
            <person name="Bancroft I."/>
            <person name="Minx P."/>
            <person name="Cordum H."/>
            <person name="Wilson R."/>
            <person name="Cheng Z."/>
            <person name="Jin W."/>
            <person name="Jiang J."/>
            <person name="Leong S.A."/>
            <person name="Iwama H."/>
            <person name="Gojobori T."/>
            <person name="Itoh T."/>
            <person name="Niimura Y."/>
            <person name="Fujii Y."/>
            <person name="Habara T."/>
            <person name="Sakai H."/>
            <person name="Sato Y."/>
            <person name="Wilson G."/>
            <person name="Kumar K."/>
            <person name="McCouch S."/>
            <person name="Juretic N."/>
            <person name="Hoen D."/>
            <person name="Wright S."/>
            <person name="Bruskiewich R."/>
            <person name="Bureau T."/>
            <person name="Miyao A."/>
            <person name="Hirochika H."/>
            <person name="Nishikawa T."/>
            <person name="Kadowaki K."/>
            <person name="Sugiura M."/>
            <person name="Burr B."/>
            <person name="Sasaki T."/>
        </authorList>
    </citation>
    <scope>NUCLEOTIDE SEQUENCE [LARGE SCALE GENOMIC DNA]</scope>
    <source>
        <strain evidence="3">cv. Nipponbare</strain>
    </source>
</reference>
<sequence>MGFYILRLCGYPHSGGDAGEQTIPPRRRLSASPAGGRPLPPSTHWLRQGVLTRGRSLPAHSIDSPAGVACGARRRRPPRQAALLGFLRIRGSWYAPVILFASSRHPFGLGISSANFLVRLRLYAVEFQG</sequence>
<evidence type="ECO:0000313" key="3">
    <source>
        <dbReference type="Proteomes" id="UP000000763"/>
    </source>
</evidence>
<accession>Q6YT56</accession>
<dbReference type="AlphaFoldDB" id="Q6YT56"/>
<reference evidence="3" key="2">
    <citation type="journal article" date="2008" name="Nucleic Acids Res.">
        <title>The rice annotation project database (RAP-DB): 2008 update.</title>
        <authorList>
            <consortium name="The rice annotation project (RAP)"/>
        </authorList>
    </citation>
    <scope>GENOME REANNOTATION</scope>
    <source>
        <strain evidence="3">cv. Nipponbare</strain>
    </source>
</reference>
<feature type="region of interest" description="Disordered" evidence="1">
    <location>
        <begin position="16"/>
        <end position="41"/>
    </location>
</feature>
<organism evidence="2 3">
    <name type="scientific">Oryza sativa subsp. japonica</name>
    <name type="common">Rice</name>
    <dbReference type="NCBI Taxonomy" id="39947"/>
    <lineage>
        <taxon>Eukaryota</taxon>
        <taxon>Viridiplantae</taxon>
        <taxon>Streptophyta</taxon>
        <taxon>Embryophyta</taxon>
        <taxon>Tracheophyta</taxon>
        <taxon>Spermatophyta</taxon>
        <taxon>Magnoliopsida</taxon>
        <taxon>Liliopsida</taxon>
        <taxon>Poales</taxon>
        <taxon>Poaceae</taxon>
        <taxon>BOP clade</taxon>
        <taxon>Oryzoideae</taxon>
        <taxon>Oryzeae</taxon>
        <taxon>Oryzinae</taxon>
        <taxon>Oryza</taxon>
        <taxon>Oryza sativa</taxon>
    </lineage>
</organism>
<dbReference type="Proteomes" id="UP000000763">
    <property type="component" value="Chromosome 7"/>
</dbReference>
<proteinExistence type="predicted"/>
<protein>
    <submittedName>
        <fullName evidence="2">Uncharacterized protein</fullName>
    </submittedName>
</protein>
<evidence type="ECO:0000313" key="2">
    <source>
        <dbReference type="EMBL" id="BAC84736.1"/>
    </source>
</evidence>
<name>Q6YT56_ORYSJ</name>